<dbReference type="PANTHER" id="PTHR44103">
    <property type="entry name" value="PROPROTEIN CONVERTASE P"/>
    <property type="match status" value="1"/>
</dbReference>
<protein>
    <recommendedName>
        <fullName evidence="6">VCBS repeat-containing protein</fullName>
    </recommendedName>
</protein>
<evidence type="ECO:0000313" key="4">
    <source>
        <dbReference type="EMBL" id="NYI06193.1"/>
    </source>
</evidence>
<evidence type="ECO:0008006" key="6">
    <source>
        <dbReference type="Google" id="ProtNLM"/>
    </source>
</evidence>
<proteinExistence type="predicted"/>
<dbReference type="SUPFAM" id="SSF69318">
    <property type="entry name" value="Integrin alpha N-terminal domain"/>
    <property type="match status" value="1"/>
</dbReference>
<dbReference type="EMBL" id="JACBZD010000001">
    <property type="protein sequence ID" value="NYI06193.1"/>
    <property type="molecule type" value="Genomic_DNA"/>
</dbReference>
<evidence type="ECO:0000313" key="5">
    <source>
        <dbReference type="Proteomes" id="UP000567795"/>
    </source>
</evidence>
<sequence>MSTPLSTSAHRARRRSRLTAICTAAVIAVGGYTPLAQAAEEPAGATVAAEAKETEQSAPALPRLTEWPERNRAEATTRAAATGSRTDFDGDGIGDVVARDNWVTGLWVSTSSGEYGDWYLGETGFTDVILPGNILDGEANDLLTLTASGHLTLFSDVDVTNPEPLASWYGTGWQIYNKVLSPGDLTGDGRPDLLGRLPNGDLYLYRSTGDYAAPFAARVKVGSAFNQFDQLVGAGDLTGDGLGDVLARNTKGELFLYRGTGDAANPLATRTTVGAGWAQYNQIFGVDDFDGDGVADLLARQYDGTMYFYSGNGAGGFAGRLLLEEGWQGPQLAGAGGNGYFGKNDFHGRTSAGTLWWYVSNGDGTLQPRQDLGADWGSDSYLVYASALTDFMPGDELVRYNPTGELYAYWDGSLVGPGWNAMNLIIGPGDLNADGKGDLIARDRSGNLYLYRGQGTGNSFASRILIGGGWNMFDRIVGSGDVTGDGRPDILARTSAGELFLYRGTGNSTAPFAARQLVGSGWNMFRNLTSPGDLDGDGYADLVGSNSAGELYFYSADHTGGFKGRVRIGNSGWNGYTGLF</sequence>
<feature type="region of interest" description="Disordered" evidence="2">
    <location>
        <begin position="53"/>
        <end position="72"/>
    </location>
</feature>
<dbReference type="InterPro" id="IPR013517">
    <property type="entry name" value="FG-GAP"/>
</dbReference>
<reference evidence="4 5" key="1">
    <citation type="submission" date="2020-07" db="EMBL/GenBank/DDBJ databases">
        <title>Sequencing the genomes of 1000 actinobacteria strains.</title>
        <authorList>
            <person name="Klenk H.-P."/>
        </authorList>
    </citation>
    <scope>NUCLEOTIDE SEQUENCE [LARGE SCALE GENOMIC DNA]</scope>
    <source>
        <strain evidence="4 5">DSM 42178</strain>
    </source>
</reference>
<dbReference type="PANTHER" id="PTHR44103:SF1">
    <property type="entry name" value="PROPROTEIN CONVERTASE P"/>
    <property type="match status" value="1"/>
</dbReference>
<keyword evidence="5" id="KW-1185">Reference proteome</keyword>
<dbReference type="AlphaFoldDB" id="A0A852ZUX2"/>
<dbReference type="RefSeq" id="WP_179814814.1">
    <property type="nucleotide sequence ID" value="NZ_JACBZD010000001.1"/>
</dbReference>
<feature type="signal peptide" evidence="3">
    <location>
        <begin position="1"/>
        <end position="38"/>
    </location>
</feature>
<keyword evidence="1 3" id="KW-0732">Signal</keyword>
<accession>A0A852ZUX2</accession>
<gene>
    <name evidence="4" type="ORF">FHU37_003136</name>
</gene>
<organism evidence="4 5">
    <name type="scientific">Allostreptomyces psammosilenae</name>
    <dbReference type="NCBI Taxonomy" id="1892865"/>
    <lineage>
        <taxon>Bacteria</taxon>
        <taxon>Bacillati</taxon>
        <taxon>Actinomycetota</taxon>
        <taxon>Actinomycetes</taxon>
        <taxon>Kitasatosporales</taxon>
        <taxon>Streptomycetaceae</taxon>
        <taxon>Allostreptomyces</taxon>
    </lineage>
</organism>
<evidence type="ECO:0000256" key="1">
    <source>
        <dbReference type="ARBA" id="ARBA00022729"/>
    </source>
</evidence>
<name>A0A852ZUX2_9ACTN</name>
<dbReference type="Pfam" id="PF13517">
    <property type="entry name" value="FG-GAP_3"/>
    <property type="match status" value="2"/>
</dbReference>
<dbReference type="Proteomes" id="UP000567795">
    <property type="component" value="Unassembled WGS sequence"/>
</dbReference>
<evidence type="ECO:0000256" key="2">
    <source>
        <dbReference type="SAM" id="MobiDB-lite"/>
    </source>
</evidence>
<comment type="caution">
    <text evidence="4">The sequence shown here is derived from an EMBL/GenBank/DDBJ whole genome shotgun (WGS) entry which is preliminary data.</text>
</comment>
<evidence type="ECO:0000256" key="3">
    <source>
        <dbReference type="SAM" id="SignalP"/>
    </source>
</evidence>
<feature type="chain" id="PRO_5032316741" description="VCBS repeat-containing protein" evidence="3">
    <location>
        <begin position="39"/>
        <end position="580"/>
    </location>
</feature>
<dbReference type="Gene3D" id="2.115.10.10">
    <property type="entry name" value="Tachylectin 2"/>
    <property type="match status" value="2"/>
</dbReference>
<dbReference type="InterPro" id="IPR028994">
    <property type="entry name" value="Integrin_alpha_N"/>
</dbReference>